<dbReference type="EMBL" id="JBHEZX010000007">
    <property type="protein sequence ID" value="MFC1411217.1"/>
    <property type="molecule type" value="Genomic_DNA"/>
</dbReference>
<evidence type="ECO:0000313" key="1">
    <source>
        <dbReference type="EMBL" id="MFC1411217.1"/>
    </source>
</evidence>
<reference evidence="1 2" key="1">
    <citation type="submission" date="2024-09" db="EMBL/GenBank/DDBJ databases">
        <authorList>
            <person name="Lee S.D."/>
        </authorList>
    </citation>
    <scope>NUCLEOTIDE SEQUENCE [LARGE SCALE GENOMIC DNA]</scope>
    <source>
        <strain evidence="1 2">N1-1</strain>
    </source>
</reference>
<dbReference type="SUPFAM" id="SSF53335">
    <property type="entry name" value="S-adenosyl-L-methionine-dependent methyltransferases"/>
    <property type="match status" value="1"/>
</dbReference>
<dbReference type="Proteomes" id="UP001592582">
    <property type="component" value="Unassembled WGS sequence"/>
</dbReference>
<name>A0ABV6VCA3_9ACTN</name>
<organism evidence="1 2">
    <name type="scientific">Streptacidiphilus alkalitolerans</name>
    <dbReference type="NCBI Taxonomy" id="3342712"/>
    <lineage>
        <taxon>Bacteria</taxon>
        <taxon>Bacillati</taxon>
        <taxon>Actinomycetota</taxon>
        <taxon>Actinomycetes</taxon>
        <taxon>Kitasatosporales</taxon>
        <taxon>Streptomycetaceae</taxon>
        <taxon>Streptacidiphilus</taxon>
    </lineage>
</organism>
<dbReference type="Pfam" id="PF04672">
    <property type="entry name" value="Methyltransf_19"/>
    <property type="match status" value="1"/>
</dbReference>
<evidence type="ECO:0000313" key="2">
    <source>
        <dbReference type="Proteomes" id="UP001592582"/>
    </source>
</evidence>
<comment type="caution">
    <text evidence="1">The sequence shown here is derived from an EMBL/GenBank/DDBJ whole genome shotgun (WGS) entry which is preliminary data.</text>
</comment>
<accession>A0ABV6VCA3</accession>
<dbReference type="InterPro" id="IPR029063">
    <property type="entry name" value="SAM-dependent_MTases_sf"/>
</dbReference>
<dbReference type="PIRSF" id="PIRSF017393">
    <property type="entry name" value="MTase_SAV2177"/>
    <property type="match status" value="1"/>
</dbReference>
<keyword evidence="1" id="KW-0489">Methyltransferase</keyword>
<proteinExistence type="predicted"/>
<gene>
    <name evidence="1" type="ORF">ACEZDG_18300</name>
</gene>
<protein>
    <submittedName>
        <fullName evidence="1">SAM-dependent methyltransferase</fullName>
    </submittedName>
</protein>
<dbReference type="InterPro" id="IPR006764">
    <property type="entry name" value="SAM_dep_MeTrfase_SAV2177_type"/>
</dbReference>
<dbReference type="Gene3D" id="3.40.50.150">
    <property type="entry name" value="Vaccinia Virus protein VP39"/>
    <property type="match status" value="1"/>
</dbReference>
<keyword evidence="1" id="KW-0808">Transferase</keyword>
<keyword evidence="2" id="KW-1185">Reference proteome</keyword>
<dbReference type="GO" id="GO:0032259">
    <property type="term" value="P:methylation"/>
    <property type="evidence" value="ECO:0007669"/>
    <property type="project" value="UniProtKB-KW"/>
</dbReference>
<sequence length="273" mass="30096">MKARLQEPPVPQTDLRTDIPHSARIYDYVLGGKDNFPADREAAEQMLRGWPSLRTSMRQSRAFMHRVTRHLAAEQGVRQFLDVGTGIPTEPNLHQVAQGIAPESQIVYVDNDPMVLVHARALLSSSPEGRTAYLQADMREPQAIISAPQLHDTFDLDQPVALSVIAVLQFVPDELDPVGIIQRLLEPLPSGSFLALSMVTVDSNPAIGDVVREYNARGINVTARTHKQVEAFFEGLELVDPGVVLVHRWRPDGSADDLDDADVAMYGGVARKP</sequence>
<dbReference type="RefSeq" id="WP_380510976.1">
    <property type="nucleotide sequence ID" value="NZ_JBHEZX010000007.1"/>
</dbReference>
<dbReference type="GO" id="GO:0008168">
    <property type="term" value="F:methyltransferase activity"/>
    <property type="evidence" value="ECO:0007669"/>
    <property type="project" value="UniProtKB-KW"/>
</dbReference>